<comment type="caution">
    <text evidence="1">The sequence shown here is derived from an EMBL/GenBank/DDBJ whole genome shotgun (WGS) entry which is preliminary data.</text>
</comment>
<sequence length="719" mass="83151">MKPWYQSVHLWGQVNLTEDDPEKCDLAVWEDYWGKTRVEGVIINCGGIVSYYQSRFPYQYKARTLGDKDYFGIWVKAARRAGLAVVARMDINCTGEELYRLHPEWYCRDKDQHPILSQGRYVACVNGGYYQQFIPEIFREVIERYHPEGFADNSWAGPGEGTICYCENCRRQFREAYQEELPEQVDWRNPVYRKWIRWNYEIRRKNWKYFNRVTQQYGGEDCRWFGMVNANPFRTGGRFYDLKRLTEDAPFIFCDHQSRDEGGGFEQNTWNGMLLKSASDEHILVAESMAHYYKGGRTFRLSGGEAPEVRKWMLCGVSGGISPWFHFVGGQVYDRRRMELTPDLFRWVKKNETWLNERENAAEIGVLWNQETITYYGRDHGKEACEYPWLGMTRALSESGLPFWPVHADDLEKYADRLNLLILPNVAILTPGQEQMVLDWLKQGKGLILSGDTSLCDEEGEWRGRSRIFDMLGLSAKQCEQGLTAQKDENWLFDGAHSYLRTPQNAHPLWEKVNGTDLIPFGGKVRVAESDGCLRPEGFFVPAFPIYPPEFSWIREEGALPGIYAGTIKSGARVVYLAADLDRCYGRNHISDHRRVLEGSIRWALGKPCRMCVEAPAHVDASIYRKGKDYVIHLVNLAGTRVPPGTLEENLPIESVRVKLCVDGKITSVYGNVRDRAYEYEEREGETEIVIPRLQEHEMLIVRMDCCSSARSLHSLHRP</sequence>
<proteinExistence type="predicted"/>
<dbReference type="Proteomes" id="UP000823849">
    <property type="component" value="Unassembled WGS sequence"/>
</dbReference>
<dbReference type="Gene3D" id="3.40.50.880">
    <property type="match status" value="1"/>
</dbReference>
<reference evidence="1" key="2">
    <citation type="submission" date="2021-04" db="EMBL/GenBank/DDBJ databases">
        <authorList>
            <person name="Gilroy R."/>
        </authorList>
    </citation>
    <scope>NUCLEOTIDE SEQUENCE</scope>
    <source>
        <strain evidence="1">CHK185-5351</strain>
    </source>
</reference>
<evidence type="ECO:0000313" key="1">
    <source>
        <dbReference type="EMBL" id="HJC15443.1"/>
    </source>
</evidence>
<dbReference type="EC" id="3.2.1.23" evidence="1"/>
<organism evidence="1 2">
    <name type="scientific">Candidatus Fusicatenibacter intestinigallinarum</name>
    <dbReference type="NCBI Taxonomy" id="2838598"/>
    <lineage>
        <taxon>Bacteria</taxon>
        <taxon>Bacillati</taxon>
        <taxon>Bacillota</taxon>
        <taxon>Clostridia</taxon>
        <taxon>Lachnospirales</taxon>
        <taxon>Lachnospiraceae</taxon>
        <taxon>Fusicatenibacter</taxon>
    </lineage>
</organism>
<dbReference type="Pfam" id="PF14871">
    <property type="entry name" value="GHL6"/>
    <property type="match status" value="1"/>
</dbReference>
<dbReference type="CDD" id="cd03143">
    <property type="entry name" value="A4_beta-galactosidase_middle_domain"/>
    <property type="match status" value="1"/>
</dbReference>
<dbReference type="InterPro" id="IPR029062">
    <property type="entry name" value="Class_I_gatase-like"/>
</dbReference>
<dbReference type="AlphaFoldDB" id="A0A9D2N954"/>
<dbReference type="InterPro" id="IPR028212">
    <property type="entry name" value="GHL6"/>
</dbReference>
<name>A0A9D2N954_9FIRM</name>
<dbReference type="Gene3D" id="3.20.20.80">
    <property type="entry name" value="Glycosidases"/>
    <property type="match status" value="1"/>
</dbReference>
<reference evidence="1" key="1">
    <citation type="journal article" date="2021" name="PeerJ">
        <title>Extensive microbial diversity within the chicken gut microbiome revealed by metagenomics and culture.</title>
        <authorList>
            <person name="Gilroy R."/>
            <person name="Ravi A."/>
            <person name="Getino M."/>
            <person name="Pursley I."/>
            <person name="Horton D.L."/>
            <person name="Alikhan N.F."/>
            <person name="Baker D."/>
            <person name="Gharbi K."/>
            <person name="Hall N."/>
            <person name="Watson M."/>
            <person name="Adriaenssens E.M."/>
            <person name="Foster-Nyarko E."/>
            <person name="Jarju S."/>
            <person name="Secka A."/>
            <person name="Antonio M."/>
            <person name="Oren A."/>
            <person name="Chaudhuri R.R."/>
            <person name="La Ragione R."/>
            <person name="Hildebrand F."/>
            <person name="Pallen M.J."/>
        </authorList>
    </citation>
    <scope>NUCLEOTIDE SEQUENCE</scope>
    <source>
        <strain evidence="1">CHK185-5351</strain>
    </source>
</reference>
<dbReference type="InterPro" id="IPR017853">
    <property type="entry name" value="GH"/>
</dbReference>
<gene>
    <name evidence="1" type="ORF">H9705_06400</name>
</gene>
<keyword evidence="1" id="KW-0378">Hydrolase</keyword>
<accession>A0A9D2N954</accession>
<evidence type="ECO:0000313" key="2">
    <source>
        <dbReference type="Proteomes" id="UP000823849"/>
    </source>
</evidence>
<dbReference type="GO" id="GO:0004565">
    <property type="term" value="F:beta-galactosidase activity"/>
    <property type="evidence" value="ECO:0007669"/>
    <property type="project" value="UniProtKB-EC"/>
</dbReference>
<dbReference type="SUPFAM" id="SSF51445">
    <property type="entry name" value="(Trans)glycosidases"/>
    <property type="match status" value="1"/>
</dbReference>
<dbReference type="EMBL" id="DWWU01000027">
    <property type="protein sequence ID" value="HJC15443.1"/>
    <property type="molecule type" value="Genomic_DNA"/>
</dbReference>
<keyword evidence="1" id="KW-0326">Glycosidase</keyword>
<protein>
    <submittedName>
        <fullName evidence="1">Beta-galactosidase</fullName>
        <ecNumber evidence="1">3.2.1.23</ecNumber>
    </submittedName>
</protein>
<dbReference type="SUPFAM" id="SSF52317">
    <property type="entry name" value="Class I glutamine amidotransferase-like"/>
    <property type="match status" value="1"/>
</dbReference>